<dbReference type="OrthoDB" id="2639757at2759"/>
<evidence type="ECO:0000313" key="1">
    <source>
        <dbReference type="EMBL" id="OJA17270.1"/>
    </source>
</evidence>
<dbReference type="Proteomes" id="UP000183567">
    <property type="component" value="Unassembled WGS sequence"/>
</dbReference>
<comment type="caution">
    <text evidence="1">The sequence shown here is derived from an EMBL/GenBank/DDBJ whole genome shotgun (WGS) entry which is preliminary data.</text>
</comment>
<keyword evidence="2" id="KW-1185">Reference proteome</keyword>
<dbReference type="AlphaFoldDB" id="A0A1J8Q6K7"/>
<reference evidence="1 2" key="1">
    <citation type="submission" date="2016-03" db="EMBL/GenBank/DDBJ databases">
        <title>Comparative genomics of the ectomycorrhizal sister species Rhizopogon vinicolor and Rhizopogon vesiculosus (Basidiomycota: Boletales) reveals a divergence of the mating type B locus.</title>
        <authorList>
            <person name="Mujic A.B."/>
            <person name="Kuo A."/>
            <person name="Tritt A."/>
            <person name="Lipzen A."/>
            <person name="Chen C."/>
            <person name="Johnson J."/>
            <person name="Sharma A."/>
            <person name="Barry K."/>
            <person name="Grigoriev I.V."/>
            <person name="Spatafora J.W."/>
        </authorList>
    </citation>
    <scope>NUCLEOTIDE SEQUENCE [LARGE SCALE GENOMIC DNA]</scope>
    <source>
        <strain evidence="1 2">AM-OR11-056</strain>
    </source>
</reference>
<organism evidence="1 2">
    <name type="scientific">Rhizopogon vesiculosus</name>
    <dbReference type="NCBI Taxonomy" id="180088"/>
    <lineage>
        <taxon>Eukaryota</taxon>
        <taxon>Fungi</taxon>
        <taxon>Dikarya</taxon>
        <taxon>Basidiomycota</taxon>
        <taxon>Agaricomycotina</taxon>
        <taxon>Agaricomycetes</taxon>
        <taxon>Agaricomycetidae</taxon>
        <taxon>Boletales</taxon>
        <taxon>Suillineae</taxon>
        <taxon>Rhizopogonaceae</taxon>
        <taxon>Rhizopogon</taxon>
    </lineage>
</organism>
<name>A0A1J8Q6K7_9AGAM</name>
<accession>A0A1J8Q6K7</accession>
<gene>
    <name evidence="1" type="ORF">AZE42_03041</name>
</gene>
<proteinExistence type="predicted"/>
<evidence type="ECO:0000313" key="2">
    <source>
        <dbReference type="Proteomes" id="UP000183567"/>
    </source>
</evidence>
<protein>
    <submittedName>
        <fullName evidence="1">Uncharacterized protein</fullName>
    </submittedName>
</protein>
<dbReference type="EMBL" id="LVVM01002142">
    <property type="protein sequence ID" value="OJA17270.1"/>
    <property type="molecule type" value="Genomic_DNA"/>
</dbReference>
<sequence>MNYPEPYIHRLPVELLQKIFLLVVNDVYCPHIFLYGKTTISANFTSPPLVFTQVCCRWRAVAHTTPGIWSRIQVAFSGRPEPLKPFLPSLLESWLGRSAQPLTLRIVFEECYNPPYSRRQLLKSSEADSQLFKILLSESRRWETVAIASPIQYWSHDFDTPKLTALGCSLRDLSRFNAPALHYLCTRVSRSTVTEFEPTPSCKNVRHLRLRDADSAYALRETLVIFPHLETIVVDAIETHSREEQKPITNSCLESMTLPLEAGRKLRLERYLDGIHLPKLKELIIVGDMNEKQTAYVNSLVERYLEKCRG</sequence>